<dbReference type="PROSITE" id="PS50109">
    <property type="entry name" value="HIS_KIN"/>
    <property type="match status" value="1"/>
</dbReference>
<dbReference type="PANTHER" id="PTHR43065">
    <property type="entry name" value="SENSOR HISTIDINE KINASE"/>
    <property type="match status" value="1"/>
</dbReference>
<keyword evidence="10" id="KW-1133">Transmembrane helix</keyword>
<keyword evidence="7 13" id="KW-0418">Kinase</keyword>
<dbReference type="InterPro" id="IPR036097">
    <property type="entry name" value="HisK_dim/P_sf"/>
</dbReference>
<dbReference type="AlphaFoldDB" id="A0A7V5RQ33"/>
<dbReference type="CDD" id="cd06225">
    <property type="entry name" value="HAMP"/>
    <property type="match status" value="1"/>
</dbReference>
<protein>
    <recommendedName>
        <fullName evidence="3">histidine kinase</fullName>
        <ecNumber evidence="3">2.7.13.3</ecNumber>
    </recommendedName>
</protein>
<proteinExistence type="predicted"/>
<dbReference type="SMART" id="SM00388">
    <property type="entry name" value="HisKA"/>
    <property type="match status" value="1"/>
</dbReference>
<dbReference type="Gene3D" id="1.10.287.130">
    <property type="match status" value="1"/>
</dbReference>
<comment type="subcellular location">
    <subcellularLocation>
        <location evidence="2">Membrane</location>
    </subcellularLocation>
</comment>
<gene>
    <name evidence="13" type="ORF">ENJ15_05845</name>
</gene>
<sequence>MYHFTGFIMIRTVKARFIITTIIFTTVAVAFPSFFLLLQLRHNFTERSEAMLQTTLSLIDIQLENAMITREKDINDLLNEFSRNQAIKSIRVYDRDGIIHYSTNYRELGKNIALISSLFAEKRDGFKVFDNKKIFSAGIPLLNKPVCANCHINDGNTLGYVDVDVRFTKAEEYFYTGVRHTVLMALAFSIFLIVGLIFIFQKYINDPLKRIRESFQKVEEGDLDVSLESRYDDEFGALMARFNHMVRRLKQTREELDKIHFEQLQRADKLVTLGELAAEIAHEINNPAGIIMTHADYIQLDARENKALKKYEDDLEIIIDQVNKISSITSNILRYSKKRPKSMEKIDLAALLEHCLTIVQPMIRKKRVRVETRFADNARVWGDSGQLDQVFINLLNNALDALPDEGGYLTLRIQKRDSQVSVTIGDNGHGIPEKDIDHIFLPFYSTKGEARGTGLGLYIVKNICQNHNARIKVDSRPGEGVSITIIFPEEGV</sequence>
<dbReference type="Proteomes" id="UP000885771">
    <property type="component" value="Unassembled WGS sequence"/>
</dbReference>
<keyword evidence="9" id="KW-0902">Two-component regulatory system</keyword>
<dbReference type="Pfam" id="PF02518">
    <property type="entry name" value="HATPase_c"/>
    <property type="match status" value="1"/>
</dbReference>
<reference evidence="13" key="1">
    <citation type="journal article" date="2020" name="mSystems">
        <title>Genome- and Community-Level Interaction Insights into Carbon Utilization and Element Cycling Functions of Hydrothermarchaeota in Hydrothermal Sediment.</title>
        <authorList>
            <person name="Zhou Z."/>
            <person name="Liu Y."/>
            <person name="Xu W."/>
            <person name="Pan J."/>
            <person name="Luo Z.H."/>
            <person name="Li M."/>
        </authorList>
    </citation>
    <scope>NUCLEOTIDE SEQUENCE [LARGE SCALE GENOMIC DNA]</scope>
    <source>
        <strain evidence="13">HyVt-460</strain>
    </source>
</reference>
<keyword evidence="6" id="KW-0547">Nucleotide-binding</keyword>
<evidence type="ECO:0000256" key="5">
    <source>
        <dbReference type="ARBA" id="ARBA00022679"/>
    </source>
</evidence>
<dbReference type="PROSITE" id="PS50885">
    <property type="entry name" value="HAMP"/>
    <property type="match status" value="1"/>
</dbReference>
<evidence type="ECO:0000256" key="9">
    <source>
        <dbReference type="ARBA" id="ARBA00023012"/>
    </source>
</evidence>
<name>A0A7V5RQ33_CALAY</name>
<dbReference type="SUPFAM" id="SSF158472">
    <property type="entry name" value="HAMP domain-like"/>
    <property type="match status" value="1"/>
</dbReference>
<dbReference type="SUPFAM" id="SSF55874">
    <property type="entry name" value="ATPase domain of HSP90 chaperone/DNA topoisomerase II/histidine kinase"/>
    <property type="match status" value="1"/>
</dbReference>
<dbReference type="Gene3D" id="3.30.450.290">
    <property type="match status" value="1"/>
</dbReference>
<evidence type="ECO:0000256" key="2">
    <source>
        <dbReference type="ARBA" id="ARBA00004370"/>
    </source>
</evidence>
<dbReference type="Pfam" id="PF00512">
    <property type="entry name" value="HisKA"/>
    <property type="match status" value="1"/>
</dbReference>
<dbReference type="Gene3D" id="3.30.565.10">
    <property type="entry name" value="Histidine kinase-like ATPase, C-terminal domain"/>
    <property type="match status" value="1"/>
</dbReference>
<evidence type="ECO:0000256" key="4">
    <source>
        <dbReference type="ARBA" id="ARBA00022553"/>
    </source>
</evidence>
<dbReference type="InterPro" id="IPR003661">
    <property type="entry name" value="HisK_dim/P_dom"/>
</dbReference>
<keyword evidence="8" id="KW-0067">ATP-binding</keyword>
<dbReference type="Gene3D" id="6.10.340.10">
    <property type="match status" value="1"/>
</dbReference>
<keyword evidence="5" id="KW-0808">Transferase</keyword>
<comment type="caution">
    <text evidence="13">The sequence shown here is derived from an EMBL/GenBank/DDBJ whole genome shotgun (WGS) entry which is preliminary data.</text>
</comment>
<evidence type="ECO:0000256" key="7">
    <source>
        <dbReference type="ARBA" id="ARBA00022777"/>
    </source>
</evidence>
<dbReference type="SMART" id="SM00304">
    <property type="entry name" value="HAMP"/>
    <property type="match status" value="1"/>
</dbReference>
<evidence type="ECO:0000256" key="10">
    <source>
        <dbReference type="SAM" id="Phobius"/>
    </source>
</evidence>
<dbReference type="InterPro" id="IPR036890">
    <property type="entry name" value="HATPase_C_sf"/>
</dbReference>
<dbReference type="SUPFAM" id="SSF47384">
    <property type="entry name" value="Homodimeric domain of signal transducing histidine kinase"/>
    <property type="match status" value="1"/>
</dbReference>
<dbReference type="EMBL" id="DRLI01000225">
    <property type="protein sequence ID" value="HHM02519.1"/>
    <property type="molecule type" value="Genomic_DNA"/>
</dbReference>
<dbReference type="EC" id="2.7.13.3" evidence="3"/>
<feature type="transmembrane region" description="Helical" evidence="10">
    <location>
        <begin position="17"/>
        <end position="38"/>
    </location>
</feature>
<dbReference type="InterPro" id="IPR004358">
    <property type="entry name" value="Sig_transdc_His_kin-like_C"/>
</dbReference>
<comment type="catalytic activity">
    <reaction evidence="1">
        <text>ATP + protein L-histidine = ADP + protein N-phospho-L-histidine.</text>
        <dbReference type="EC" id="2.7.13.3"/>
    </reaction>
</comment>
<dbReference type="GO" id="GO:0000155">
    <property type="term" value="F:phosphorelay sensor kinase activity"/>
    <property type="evidence" value="ECO:0007669"/>
    <property type="project" value="InterPro"/>
</dbReference>
<accession>A0A7V5RQ33</accession>
<dbReference type="GO" id="GO:0016020">
    <property type="term" value="C:membrane"/>
    <property type="evidence" value="ECO:0007669"/>
    <property type="project" value="UniProtKB-SubCell"/>
</dbReference>
<dbReference type="InterPro" id="IPR003594">
    <property type="entry name" value="HATPase_dom"/>
</dbReference>
<dbReference type="CDD" id="cd00075">
    <property type="entry name" value="HATPase"/>
    <property type="match status" value="1"/>
</dbReference>
<keyword evidence="4" id="KW-0597">Phosphoprotein</keyword>
<evidence type="ECO:0000313" key="13">
    <source>
        <dbReference type="EMBL" id="HHM02519.1"/>
    </source>
</evidence>
<keyword evidence="10" id="KW-0472">Membrane</keyword>
<keyword evidence="10" id="KW-0812">Transmembrane</keyword>
<dbReference type="SMART" id="SM00387">
    <property type="entry name" value="HATPase_c"/>
    <property type="match status" value="1"/>
</dbReference>
<dbReference type="InterPro" id="IPR005467">
    <property type="entry name" value="His_kinase_dom"/>
</dbReference>
<feature type="transmembrane region" description="Helical" evidence="10">
    <location>
        <begin position="182"/>
        <end position="200"/>
    </location>
</feature>
<feature type="domain" description="HAMP" evidence="12">
    <location>
        <begin position="202"/>
        <end position="254"/>
    </location>
</feature>
<evidence type="ECO:0000259" key="11">
    <source>
        <dbReference type="PROSITE" id="PS50109"/>
    </source>
</evidence>
<dbReference type="InterPro" id="IPR003660">
    <property type="entry name" value="HAMP_dom"/>
</dbReference>
<organism evidence="13">
    <name type="scientific">Caldithrix abyssi</name>
    <dbReference type="NCBI Taxonomy" id="187145"/>
    <lineage>
        <taxon>Bacteria</taxon>
        <taxon>Pseudomonadati</taxon>
        <taxon>Calditrichota</taxon>
        <taxon>Calditrichia</taxon>
        <taxon>Calditrichales</taxon>
        <taxon>Calditrichaceae</taxon>
        <taxon>Caldithrix</taxon>
    </lineage>
</organism>
<dbReference type="GO" id="GO:0005524">
    <property type="term" value="F:ATP binding"/>
    <property type="evidence" value="ECO:0007669"/>
    <property type="project" value="UniProtKB-KW"/>
</dbReference>
<evidence type="ECO:0000256" key="6">
    <source>
        <dbReference type="ARBA" id="ARBA00022741"/>
    </source>
</evidence>
<dbReference type="PRINTS" id="PR00344">
    <property type="entry name" value="BCTRLSENSOR"/>
</dbReference>
<feature type="domain" description="Histidine kinase" evidence="11">
    <location>
        <begin position="279"/>
        <end position="491"/>
    </location>
</feature>
<evidence type="ECO:0000259" key="12">
    <source>
        <dbReference type="PROSITE" id="PS50885"/>
    </source>
</evidence>
<evidence type="ECO:0000256" key="3">
    <source>
        <dbReference type="ARBA" id="ARBA00012438"/>
    </source>
</evidence>
<dbReference type="CDD" id="cd00082">
    <property type="entry name" value="HisKA"/>
    <property type="match status" value="1"/>
</dbReference>
<dbReference type="Pfam" id="PF00672">
    <property type="entry name" value="HAMP"/>
    <property type="match status" value="1"/>
</dbReference>
<evidence type="ECO:0000256" key="8">
    <source>
        <dbReference type="ARBA" id="ARBA00022840"/>
    </source>
</evidence>
<dbReference type="PANTHER" id="PTHR43065:SF10">
    <property type="entry name" value="PEROXIDE STRESS-ACTIVATED HISTIDINE KINASE MAK3"/>
    <property type="match status" value="1"/>
</dbReference>
<evidence type="ECO:0000256" key="1">
    <source>
        <dbReference type="ARBA" id="ARBA00000085"/>
    </source>
</evidence>